<dbReference type="Proteomes" id="UP001497516">
    <property type="component" value="Chromosome 2"/>
</dbReference>
<accession>A0AAV2DAH0</accession>
<dbReference type="AlphaFoldDB" id="A0AAV2DAH0"/>
<evidence type="ECO:0000313" key="1">
    <source>
        <dbReference type="EMBL" id="CAL1370874.1"/>
    </source>
</evidence>
<protein>
    <submittedName>
        <fullName evidence="1">Uncharacterized protein</fullName>
    </submittedName>
</protein>
<reference evidence="1 2" key="1">
    <citation type="submission" date="2024-04" db="EMBL/GenBank/DDBJ databases">
        <authorList>
            <person name="Fracassetti M."/>
        </authorList>
    </citation>
    <scope>NUCLEOTIDE SEQUENCE [LARGE SCALE GENOMIC DNA]</scope>
</reference>
<gene>
    <name evidence="1" type="ORF">LTRI10_LOCUS12968</name>
</gene>
<dbReference type="EMBL" id="OZ034815">
    <property type="protein sequence ID" value="CAL1370874.1"/>
    <property type="molecule type" value="Genomic_DNA"/>
</dbReference>
<sequence>MREIGGRRGWRGNRLEESALSLEDCLWALCSTVEGNRRVERGGRRRRGWRGRRGVADGGGGEAGGRRVCWRNRRGVAEERKMLEGGGFVGGIGEVWQRRGRFLL</sequence>
<proteinExistence type="predicted"/>
<keyword evidence="2" id="KW-1185">Reference proteome</keyword>
<evidence type="ECO:0000313" key="2">
    <source>
        <dbReference type="Proteomes" id="UP001497516"/>
    </source>
</evidence>
<organism evidence="1 2">
    <name type="scientific">Linum trigynum</name>
    <dbReference type="NCBI Taxonomy" id="586398"/>
    <lineage>
        <taxon>Eukaryota</taxon>
        <taxon>Viridiplantae</taxon>
        <taxon>Streptophyta</taxon>
        <taxon>Embryophyta</taxon>
        <taxon>Tracheophyta</taxon>
        <taxon>Spermatophyta</taxon>
        <taxon>Magnoliopsida</taxon>
        <taxon>eudicotyledons</taxon>
        <taxon>Gunneridae</taxon>
        <taxon>Pentapetalae</taxon>
        <taxon>rosids</taxon>
        <taxon>fabids</taxon>
        <taxon>Malpighiales</taxon>
        <taxon>Linaceae</taxon>
        <taxon>Linum</taxon>
    </lineage>
</organism>
<name>A0AAV2DAH0_9ROSI</name>